<reference evidence="2 3" key="1">
    <citation type="submission" date="2023-07" db="EMBL/GenBank/DDBJ databases">
        <title>Genomic Encyclopedia of Type Strains, Phase IV (KMG-IV): sequencing the most valuable type-strain genomes for metagenomic binning, comparative biology and taxonomic classification.</title>
        <authorList>
            <person name="Goeker M."/>
        </authorList>
    </citation>
    <scope>NUCLEOTIDE SEQUENCE [LARGE SCALE GENOMIC DNA]</scope>
    <source>
        <strain evidence="2 3">DSM 9768</strain>
    </source>
</reference>
<name>A0ABU0A4E8_9BACI</name>
<dbReference type="InterPro" id="IPR036465">
    <property type="entry name" value="vWFA_dom_sf"/>
</dbReference>
<evidence type="ECO:0000313" key="2">
    <source>
        <dbReference type="EMBL" id="MDQ0257846.1"/>
    </source>
</evidence>
<organism evidence="2 3">
    <name type="scientific">Evansella vedderi</name>
    <dbReference type="NCBI Taxonomy" id="38282"/>
    <lineage>
        <taxon>Bacteria</taxon>
        <taxon>Bacillati</taxon>
        <taxon>Bacillota</taxon>
        <taxon>Bacilli</taxon>
        <taxon>Bacillales</taxon>
        <taxon>Bacillaceae</taxon>
        <taxon>Evansella</taxon>
    </lineage>
</organism>
<keyword evidence="3" id="KW-1185">Reference proteome</keyword>
<dbReference type="RefSeq" id="WP_307332223.1">
    <property type="nucleotide sequence ID" value="NZ_JAUSUG010000035.1"/>
</dbReference>
<dbReference type="SUPFAM" id="SSF53300">
    <property type="entry name" value="vWA-like"/>
    <property type="match status" value="1"/>
</dbReference>
<evidence type="ECO:0000259" key="1">
    <source>
        <dbReference type="PROSITE" id="PS50234"/>
    </source>
</evidence>
<sequence length="236" mass="26163">MGLNDFVISNARPLPVFILVDASGSMQGPKMDMVNNSLKEMVASLSNIEGAKGQIEVSLIKISEGVEVIQPLEKVENVVLPELSASGRTPIGKSVEKVVQMIEDKTVVPDRAYTPVIILISDGIPTDITREMYDNRPIKKEQYLEWAPLNNLHTASKSRKCMRLALGIGGDADFELLKAFINNEKVPVIKAVEVTTIGKFFEWVTRTVSQRSVSANPNQFDDIPYEDLFPDDELVM</sequence>
<dbReference type="SMART" id="SM00327">
    <property type="entry name" value="VWA"/>
    <property type="match status" value="1"/>
</dbReference>
<gene>
    <name evidence="2" type="ORF">J2S74_005309</name>
</gene>
<dbReference type="Proteomes" id="UP001230005">
    <property type="component" value="Unassembled WGS sequence"/>
</dbReference>
<dbReference type="EMBL" id="JAUSUG010000035">
    <property type="protein sequence ID" value="MDQ0257846.1"/>
    <property type="molecule type" value="Genomic_DNA"/>
</dbReference>
<accession>A0ABU0A4E8</accession>
<dbReference type="PROSITE" id="PS50234">
    <property type="entry name" value="VWFA"/>
    <property type="match status" value="1"/>
</dbReference>
<dbReference type="Pfam" id="PF13519">
    <property type="entry name" value="VWA_2"/>
    <property type="match status" value="1"/>
</dbReference>
<dbReference type="Gene3D" id="3.40.50.410">
    <property type="entry name" value="von Willebrand factor, type A domain"/>
    <property type="match status" value="1"/>
</dbReference>
<proteinExistence type="predicted"/>
<protein>
    <submittedName>
        <fullName evidence="2">Uncharacterized protein YegL</fullName>
    </submittedName>
</protein>
<feature type="domain" description="VWFA" evidence="1">
    <location>
        <begin position="15"/>
        <end position="204"/>
    </location>
</feature>
<evidence type="ECO:0000313" key="3">
    <source>
        <dbReference type="Proteomes" id="UP001230005"/>
    </source>
</evidence>
<comment type="caution">
    <text evidence="2">The sequence shown here is derived from an EMBL/GenBank/DDBJ whole genome shotgun (WGS) entry which is preliminary data.</text>
</comment>
<dbReference type="InterPro" id="IPR002035">
    <property type="entry name" value="VWF_A"/>
</dbReference>